<name>A0A2U1M934_ARTAN</name>
<feature type="compositionally biased region" description="Low complexity" evidence="1">
    <location>
        <begin position="1"/>
        <end position="20"/>
    </location>
</feature>
<dbReference type="AlphaFoldDB" id="A0A2U1M934"/>
<dbReference type="Proteomes" id="UP000245207">
    <property type="component" value="Unassembled WGS sequence"/>
</dbReference>
<accession>A0A2U1M934</accession>
<dbReference type="PANTHER" id="PTHR32166:SF74">
    <property type="entry name" value="OS05G0256350 PROTEIN"/>
    <property type="match status" value="1"/>
</dbReference>
<gene>
    <name evidence="2" type="ORF">CTI12_AA409670</name>
</gene>
<dbReference type="InterPro" id="IPR012337">
    <property type="entry name" value="RNaseH-like_sf"/>
</dbReference>
<dbReference type="SUPFAM" id="SSF53098">
    <property type="entry name" value="Ribonuclease H-like"/>
    <property type="match status" value="1"/>
</dbReference>
<evidence type="ECO:0000313" key="3">
    <source>
        <dbReference type="Proteomes" id="UP000245207"/>
    </source>
</evidence>
<feature type="region of interest" description="Disordered" evidence="1">
    <location>
        <begin position="1"/>
        <end position="28"/>
    </location>
</feature>
<dbReference type="OrthoDB" id="1729094at2759"/>
<proteinExistence type="predicted"/>
<sequence>MKKSSAASTPSSSSVPSANSRRMRSNAAGTETDVAWEYGVEVGYRRVKCKFCNEECTGHQNVMACNNVPEEVKAKIQNILEQNELASKKRKGVLTIDEVEQPHQRGKCTNCKELLRPGATRFATSYLTLIRLNELKGSLISMFASEKWGNSNFAKSEVGKNIESIILDNVGFWRSVYNCCLAAAPLIRVLRMVDSDLLAMGYIFDAMVKAKIEIKNLYKDVKSRCEPVLDIIDQRWETEIQRPLHVAGHYLNPQMQYSPDFGKEYYGFSKKIFYERLETILKLSGREERKRKEDDFGVEQHETFEDVDSDDGWITEDNEDLTNIYVNEPTTDGANGDGDFLEHAIRNQYGGNEQSREESSYVFEDGNEVEAAKQLEIID</sequence>
<dbReference type="STRING" id="35608.A0A2U1M934"/>
<protein>
    <submittedName>
        <fullName evidence="2">Uncharacterized protein</fullName>
    </submittedName>
</protein>
<dbReference type="PANTHER" id="PTHR32166">
    <property type="entry name" value="OSJNBA0013A04.12 PROTEIN"/>
    <property type="match status" value="1"/>
</dbReference>
<reference evidence="2 3" key="1">
    <citation type="journal article" date="2018" name="Mol. Plant">
        <title>The genome of Artemisia annua provides insight into the evolution of Asteraceae family and artemisinin biosynthesis.</title>
        <authorList>
            <person name="Shen Q."/>
            <person name="Zhang L."/>
            <person name="Liao Z."/>
            <person name="Wang S."/>
            <person name="Yan T."/>
            <person name="Shi P."/>
            <person name="Liu M."/>
            <person name="Fu X."/>
            <person name="Pan Q."/>
            <person name="Wang Y."/>
            <person name="Lv Z."/>
            <person name="Lu X."/>
            <person name="Zhang F."/>
            <person name="Jiang W."/>
            <person name="Ma Y."/>
            <person name="Chen M."/>
            <person name="Hao X."/>
            <person name="Li L."/>
            <person name="Tang Y."/>
            <person name="Lv G."/>
            <person name="Zhou Y."/>
            <person name="Sun X."/>
            <person name="Brodelius P.E."/>
            <person name="Rose J.K.C."/>
            <person name="Tang K."/>
        </authorList>
    </citation>
    <scope>NUCLEOTIDE SEQUENCE [LARGE SCALE GENOMIC DNA]</scope>
    <source>
        <strain evidence="3">cv. Huhao1</strain>
        <tissue evidence="2">Leaf</tissue>
    </source>
</reference>
<evidence type="ECO:0000256" key="1">
    <source>
        <dbReference type="SAM" id="MobiDB-lite"/>
    </source>
</evidence>
<organism evidence="2 3">
    <name type="scientific">Artemisia annua</name>
    <name type="common">Sweet wormwood</name>
    <dbReference type="NCBI Taxonomy" id="35608"/>
    <lineage>
        <taxon>Eukaryota</taxon>
        <taxon>Viridiplantae</taxon>
        <taxon>Streptophyta</taxon>
        <taxon>Embryophyta</taxon>
        <taxon>Tracheophyta</taxon>
        <taxon>Spermatophyta</taxon>
        <taxon>Magnoliopsida</taxon>
        <taxon>eudicotyledons</taxon>
        <taxon>Gunneridae</taxon>
        <taxon>Pentapetalae</taxon>
        <taxon>asterids</taxon>
        <taxon>campanulids</taxon>
        <taxon>Asterales</taxon>
        <taxon>Asteraceae</taxon>
        <taxon>Asteroideae</taxon>
        <taxon>Anthemideae</taxon>
        <taxon>Artemisiinae</taxon>
        <taxon>Artemisia</taxon>
    </lineage>
</organism>
<comment type="caution">
    <text evidence="2">The sequence shown here is derived from an EMBL/GenBank/DDBJ whole genome shotgun (WGS) entry which is preliminary data.</text>
</comment>
<dbReference type="EMBL" id="PKPP01006070">
    <property type="protein sequence ID" value="PWA57773.1"/>
    <property type="molecule type" value="Genomic_DNA"/>
</dbReference>
<keyword evidence="3" id="KW-1185">Reference proteome</keyword>
<evidence type="ECO:0000313" key="2">
    <source>
        <dbReference type="EMBL" id="PWA57773.1"/>
    </source>
</evidence>